<reference evidence="5" key="1">
    <citation type="journal article" date="2005" name="Int. J. Syst. Evol. Microbiol.">
        <title>Methanofollis formosanus sp. nov., isolated from a fish pond.</title>
        <authorList>
            <person name="Wu S.Y."/>
            <person name="Chen S.C."/>
            <person name="Lai M.C."/>
        </authorList>
    </citation>
    <scope>NUCLEOTIDE SEQUENCE</scope>
    <source>
        <strain evidence="5">ML15</strain>
    </source>
</reference>
<dbReference type="GO" id="GO:0003998">
    <property type="term" value="F:acylphosphatase activity"/>
    <property type="evidence" value="ECO:0007669"/>
    <property type="project" value="UniProtKB-EC"/>
</dbReference>
<reference evidence="5" key="2">
    <citation type="submission" date="2019-03" db="EMBL/GenBank/DDBJ databases">
        <authorList>
            <person name="Chen S.-C."/>
            <person name="Wu S.-Y."/>
            <person name="Lai M.-C."/>
        </authorList>
    </citation>
    <scope>NUCLEOTIDE SEQUENCE</scope>
    <source>
        <strain evidence="5">ML15</strain>
    </source>
</reference>
<dbReference type="InterPro" id="IPR036046">
    <property type="entry name" value="Acylphosphatase-like_dom_sf"/>
</dbReference>
<protein>
    <recommendedName>
        <fullName evidence="1 2">Acylphosphatase</fullName>
        <ecNumber evidence="1 2">3.6.1.7</ecNumber>
    </recommendedName>
</protein>
<dbReference type="PANTHER" id="PTHR47268:SF4">
    <property type="entry name" value="ACYLPHOSPHATASE"/>
    <property type="match status" value="1"/>
</dbReference>
<dbReference type="SUPFAM" id="SSF54975">
    <property type="entry name" value="Acylphosphatase/BLUF domain-like"/>
    <property type="match status" value="1"/>
</dbReference>
<gene>
    <name evidence="5" type="ORF">E2N92_08530</name>
</gene>
<evidence type="ECO:0000313" key="5">
    <source>
        <dbReference type="EMBL" id="QYZ79469.1"/>
    </source>
</evidence>
<dbReference type="EMBL" id="CP037968">
    <property type="protein sequence ID" value="QYZ79469.1"/>
    <property type="molecule type" value="Genomic_DNA"/>
</dbReference>
<dbReference type="Pfam" id="PF00708">
    <property type="entry name" value="Acylphosphatase"/>
    <property type="match status" value="1"/>
</dbReference>
<dbReference type="InterPro" id="IPR001792">
    <property type="entry name" value="Acylphosphatase-like_dom"/>
</dbReference>
<evidence type="ECO:0000256" key="1">
    <source>
        <dbReference type="PROSITE-ProRule" id="PRU00520"/>
    </source>
</evidence>
<dbReference type="PROSITE" id="PS00151">
    <property type="entry name" value="ACYLPHOSPHATASE_2"/>
    <property type="match status" value="1"/>
</dbReference>
<comment type="similarity">
    <text evidence="3">Belongs to the acylphosphatase family.</text>
</comment>
<dbReference type="Gene3D" id="3.30.70.100">
    <property type="match status" value="1"/>
</dbReference>
<dbReference type="OrthoDB" id="6643at2157"/>
<comment type="catalytic activity">
    <reaction evidence="1 2">
        <text>an acyl phosphate + H2O = a carboxylate + phosphate + H(+)</text>
        <dbReference type="Rhea" id="RHEA:14965"/>
        <dbReference type="ChEBI" id="CHEBI:15377"/>
        <dbReference type="ChEBI" id="CHEBI:15378"/>
        <dbReference type="ChEBI" id="CHEBI:29067"/>
        <dbReference type="ChEBI" id="CHEBI:43474"/>
        <dbReference type="ChEBI" id="CHEBI:59918"/>
        <dbReference type="EC" id="3.6.1.7"/>
    </reaction>
</comment>
<name>A0A8G1EGR8_9EURY</name>
<dbReference type="PANTHER" id="PTHR47268">
    <property type="entry name" value="ACYLPHOSPHATASE"/>
    <property type="match status" value="1"/>
</dbReference>
<dbReference type="Proteomes" id="UP000826709">
    <property type="component" value="Chromosome"/>
</dbReference>
<proteinExistence type="inferred from homology"/>
<dbReference type="AlphaFoldDB" id="A0A8G1EGR8"/>
<organism evidence="5 6">
    <name type="scientific">Methanofollis formosanus</name>
    <dbReference type="NCBI Taxonomy" id="299308"/>
    <lineage>
        <taxon>Archaea</taxon>
        <taxon>Methanobacteriati</taxon>
        <taxon>Methanobacteriota</taxon>
        <taxon>Stenosarchaea group</taxon>
        <taxon>Methanomicrobia</taxon>
        <taxon>Methanomicrobiales</taxon>
        <taxon>Methanomicrobiaceae</taxon>
        <taxon>Methanofollis</taxon>
    </lineage>
</organism>
<dbReference type="EC" id="3.6.1.7" evidence="1 2"/>
<accession>A0A8G1EGR8</accession>
<evidence type="ECO:0000256" key="3">
    <source>
        <dbReference type="RuleBase" id="RU004168"/>
    </source>
</evidence>
<dbReference type="PRINTS" id="PR00112">
    <property type="entry name" value="ACYLPHPHTASE"/>
</dbReference>
<evidence type="ECO:0000256" key="2">
    <source>
        <dbReference type="RuleBase" id="RU000553"/>
    </source>
</evidence>
<sequence length="91" mass="9853">MKARVHVFVSGRVQGVFFRDATSEEAARHGVTGWVRNLPDGRVEAVFEGEAEGVEAMLGFCRRGPPAARVTGVEVADEAYAGEFVGFAVRR</sequence>
<evidence type="ECO:0000259" key="4">
    <source>
        <dbReference type="PROSITE" id="PS51160"/>
    </source>
</evidence>
<dbReference type="PROSITE" id="PS51160">
    <property type="entry name" value="ACYLPHOSPHATASE_3"/>
    <property type="match status" value="1"/>
</dbReference>
<dbReference type="InterPro" id="IPR017968">
    <property type="entry name" value="Acylphosphatase_CS"/>
</dbReference>
<feature type="domain" description="Acylphosphatase-like" evidence="4">
    <location>
        <begin position="4"/>
        <end position="91"/>
    </location>
</feature>
<evidence type="ECO:0000313" key="6">
    <source>
        <dbReference type="Proteomes" id="UP000826709"/>
    </source>
</evidence>
<feature type="active site" evidence="1">
    <location>
        <position position="37"/>
    </location>
</feature>
<keyword evidence="1 2" id="KW-0378">Hydrolase</keyword>
<dbReference type="RefSeq" id="WP_220680777.1">
    <property type="nucleotide sequence ID" value="NZ_CP037968.1"/>
</dbReference>
<dbReference type="InterPro" id="IPR020456">
    <property type="entry name" value="Acylphosphatase"/>
</dbReference>
<keyword evidence="6" id="KW-1185">Reference proteome</keyword>
<dbReference type="PROSITE" id="PS00150">
    <property type="entry name" value="ACYLPHOSPHATASE_1"/>
    <property type="match status" value="1"/>
</dbReference>
<dbReference type="KEGG" id="mfk:E2N92_08530"/>
<feature type="active site" evidence="1">
    <location>
        <position position="19"/>
    </location>
</feature>